<gene>
    <name evidence="2" type="ORF">GF1_23930</name>
</gene>
<evidence type="ECO:0000313" key="2">
    <source>
        <dbReference type="EMBL" id="BCO10017.1"/>
    </source>
</evidence>
<dbReference type="RefSeq" id="WP_267926758.1">
    <property type="nucleotide sequence ID" value="NZ_AP024233.1"/>
</dbReference>
<organism evidence="2 3">
    <name type="scientific">Desulfolithobacter dissulfuricans</name>
    <dbReference type="NCBI Taxonomy" id="2795293"/>
    <lineage>
        <taxon>Bacteria</taxon>
        <taxon>Pseudomonadati</taxon>
        <taxon>Thermodesulfobacteriota</taxon>
        <taxon>Desulfobulbia</taxon>
        <taxon>Desulfobulbales</taxon>
        <taxon>Desulfobulbaceae</taxon>
        <taxon>Desulfolithobacter</taxon>
    </lineage>
</organism>
<protein>
    <recommendedName>
        <fullName evidence="4">Rod shape-determining protein MreD</fullName>
    </recommendedName>
</protein>
<reference evidence="2" key="1">
    <citation type="submission" date="2020-12" db="EMBL/GenBank/DDBJ databases">
        <title>Desulfobium dissulfuricans gen. nov., sp. nov., a novel mesophilic, sulfate-reducing bacterium isolated from a deep-sea hydrothermal vent.</title>
        <authorList>
            <person name="Hashimoto Y."/>
            <person name="Tame A."/>
            <person name="Sawayama S."/>
            <person name="Miyazaki J."/>
            <person name="Takai K."/>
            <person name="Nakagawa S."/>
        </authorList>
    </citation>
    <scope>NUCLEOTIDE SEQUENCE</scope>
    <source>
        <strain evidence="2">GF1</strain>
    </source>
</reference>
<evidence type="ECO:0000313" key="3">
    <source>
        <dbReference type="Proteomes" id="UP001063350"/>
    </source>
</evidence>
<evidence type="ECO:0008006" key="4">
    <source>
        <dbReference type="Google" id="ProtNLM"/>
    </source>
</evidence>
<feature type="transmembrane region" description="Helical" evidence="1">
    <location>
        <begin position="128"/>
        <end position="148"/>
    </location>
</feature>
<name>A0A915XKH9_9BACT</name>
<dbReference type="EMBL" id="AP024233">
    <property type="protein sequence ID" value="BCO10017.1"/>
    <property type="molecule type" value="Genomic_DNA"/>
</dbReference>
<sequence>MSVVVFTGIGLLLVALQTTVFMTGPTWPAAPDLYFVLVAWLACRVDLLRGLIVLLPLCWMLDVVSGVVIGTYPGICLGGFFLLRFMSERMPVKESLYRIPLIGVVYLFVSWIVYLMLNLFEPDALIPWSWLLMLLRATLVALFALPLFRFFEFIKGRLEGGLNPFQKLRVRSGNRYR</sequence>
<feature type="transmembrane region" description="Helical" evidence="1">
    <location>
        <begin position="95"/>
        <end position="116"/>
    </location>
</feature>
<dbReference type="AlphaFoldDB" id="A0A915XKH9"/>
<dbReference type="Proteomes" id="UP001063350">
    <property type="component" value="Chromosome"/>
</dbReference>
<accession>A0A915XKH9</accession>
<keyword evidence="1" id="KW-1133">Transmembrane helix</keyword>
<keyword evidence="3" id="KW-1185">Reference proteome</keyword>
<keyword evidence="1" id="KW-0472">Membrane</keyword>
<feature type="transmembrane region" description="Helical" evidence="1">
    <location>
        <begin position="52"/>
        <end position="83"/>
    </location>
</feature>
<keyword evidence="1" id="KW-0812">Transmembrane</keyword>
<evidence type="ECO:0000256" key="1">
    <source>
        <dbReference type="SAM" id="Phobius"/>
    </source>
</evidence>
<dbReference type="KEGG" id="ddu:GF1_23930"/>
<proteinExistence type="predicted"/>